<dbReference type="SUPFAM" id="SSF53474">
    <property type="entry name" value="alpha/beta-Hydrolases"/>
    <property type="match status" value="1"/>
</dbReference>
<proteinExistence type="predicted"/>
<evidence type="ECO:0008006" key="3">
    <source>
        <dbReference type="Google" id="ProtNLM"/>
    </source>
</evidence>
<dbReference type="STRING" id="1353952.A0A165HP15"/>
<gene>
    <name evidence="1" type="ORF">CALCODRAFT_507427</name>
</gene>
<dbReference type="InterPro" id="IPR029058">
    <property type="entry name" value="AB_hydrolase_fold"/>
</dbReference>
<protein>
    <recommendedName>
        <fullName evidence="3">Alpha/beta-hydrolase</fullName>
    </recommendedName>
</protein>
<dbReference type="Proteomes" id="UP000076842">
    <property type="component" value="Unassembled WGS sequence"/>
</dbReference>
<dbReference type="EMBL" id="KV423939">
    <property type="protein sequence ID" value="KZT59542.1"/>
    <property type="molecule type" value="Genomic_DNA"/>
</dbReference>
<name>A0A165HP15_9BASI</name>
<evidence type="ECO:0000313" key="1">
    <source>
        <dbReference type="EMBL" id="KZT59542.1"/>
    </source>
</evidence>
<keyword evidence="2" id="KW-1185">Reference proteome</keyword>
<dbReference type="InParanoid" id="A0A165HP15"/>
<reference evidence="1 2" key="1">
    <citation type="journal article" date="2016" name="Mol. Biol. Evol.">
        <title>Comparative Genomics of Early-Diverging Mushroom-Forming Fungi Provides Insights into the Origins of Lignocellulose Decay Capabilities.</title>
        <authorList>
            <person name="Nagy L.G."/>
            <person name="Riley R."/>
            <person name="Tritt A."/>
            <person name="Adam C."/>
            <person name="Daum C."/>
            <person name="Floudas D."/>
            <person name="Sun H."/>
            <person name="Yadav J.S."/>
            <person name="Pangilinan J."/>
            <person name="Larsson K.H."/>
            <person name="Matsuura K."/>
            <person name="Barry K."/>
            <person name="Labutti K."/>
            <person name="Kuo R."/>
            <person name="Ohm R.A."/>
            <person name="Bhattacharya S.S."/>
            <person name="Shirouzu T."/>
            <person name="Yoshinaga Y."/>
            <person name="Martin F.M."/>
            <person name="Grigoriev I.V."/>
            <person name="Hibbett D.S."/>
        </authorList>
    </citation>
    <scope>NUCLEOTIDE SEQUENCE [LARGE SCALE GENOMIC DNA]</scope>
    <source>
        <strain evidence="1 2">HHB12733</strain>
    </source>
</reference>
<organism evidence="1 2">
    <name type="scientific">Calocera cornea HHB12733</name>
    <dbReference type="NCBI Taxonomy" id="1353952"/>
    <lineage>
        <taxon>Eukaryota</taxon>
        <taxon>Fungi</taxon>
        <taxon>Dikarya</taxon>
        <taxon>Basidiomycota</taxon>
        <taxon>Agaricomycotina</taxon>
        <taxon>Dacrymycetes</taxon>
        <taxon>Dacrymycetales</taxon>
        <taxon>Dacrymycetaceae</taxon>
        <taxon>Calocera</taxon>
    </lineage>
</organism>
<dbReference type="PANTHER" id="PTHR47381:SF3">
    <property type="entry name" value="ALPHA_BETA-HYDROLASES SUPERFAMILY PROTEIN"/>
    <property type="match status" value="1"/>
</dbReference>
<dbReference type="Gene3D" id="3.40.50.1820">
    <property type="entry name" value="alpha/beta hydrolase"/>
    <property type="match status" value="1"/>
</dbReference>
<sequence length="300" mass="33027">MAVNYTTSKLNVAGLEVSVYKNYTLGDDIAKLPVAVILLTHGRTGKHDDEAMLKIVDRTFEFVNEKRKVEKPSHDLVIVSFDHRNHGHRTVNAENNRAWGAKGTPDGGNDTHAMDMYGIFTGTGRDISFLIDFLPPYLYPNDERTIDVWIAAGVSLGGHATWVALANEPRITIGIPIIGSPNYIKLFQMRSVDRNTPFAPPYVPKSMLALMERLDPAQLPNTLDAPGNPYIGKKILILSGAEDKSVPHSAGAEYIDQLEVGPFGVKEVFVQPATGHTTTPEMREKMAEFLWKYALGPGTA</sequence>
<accession>A0A165HP15</accession>
<dbReference type="PANTHER" id="PTHR47381">
    <property type="entry name" value="ALPHA/BETA-HYDROLASES SUPERFAMILY PROTEIN"/>
    <property type="match status" value="1"/>
</dbReference>
<dbReference type="OrthoDB" id="2152248at2759"/>
<evidence type="ECO:0000313" key="2">
    <source>
        <dbReference type="Proteomes" id="UP000076842"/>
    </source>
</evidence>
<dbReference type="AlphaFoldDB" id="A0A165HP15"/>